<evidence type="ECO:0000313" key="1">
    <source>
        <dbReference type="EMBL" id="CAH0548095.1"/>
    </source>
</evidence>
<sequence length="147" mass="16010">MAYHAPVVNPTIGCWISSTNASIPAGAFSGGRNVYVIRAYQNGGWLPGKFVTGHHDAYVAWGGKEIPCCQFEVLCNSRMRWQHCRGSGIPPNAFVAGSTENGEPLYVGKTVHNEEVCIGKVQRSHGALYFPWGGKELTTPTFEILVK</sequence>
<name>A0A9P0ATZ7_BRAAE</name>
<dbReference type="Pfam" id="PF11901">
    <property type="entry name" value="DM9"/>
    <property type="match status" value="1"/>
</dbReference>
<protein>
    <submittedName>
        <fullName evidence="1">Uncharacterized protein</fullName>
    </submittedName>
</protein>
<dbReference type="InterPro" id="IPR006616">
    <property type="entry name" value="DM9_repeat"/>
</dbReference>
<dbReference type="PANTHER" id="PTHR31649">
    <property type="entry name" value="AGAP009604-PA"/>
    <property type="match status" value="1"/>
</dbReference>
<dbReference type="EMBL" id="OV121132">
    <property type="protein sequence ID" value="CAH0548095.1"/>
    <property type="molecule type" value="Genomic_DNA"/>
</dbReference>
<accession>A0A9P0ATZ7</accession>
<dbReference type="AlphaFoldDB" id="A0A9P0ATZ7"/>
<keyword evidence="2" id="KW-1185">Reference proteome</keyword>
<reference evidence="1" key="1">
    <citation type="submission" date="2021-12" db="EMBL/GenBank/DDBJ databases">
        <authorList>
            <person name="King R."/>
        </authorList>
    </citation>
    <scope>NUCLEOTIDE SEQUENCE</scope>
</reference>
<evidence type="ECO:0000313" key="2">
    <source>
        <dbReference type="Proteomes" id="UP001154078"/>
    </source>
</evidence>
<dbReference type="SMART" id="SM00696">
    <property type="entry name" value="DM9"/>
    <property type="match status" value="2"/>
</dbReference>
<gene>
    <name evidence="1" type="ORF">MELIAE_LOCUS1931</name>
</gene>
<proteinExistence type="predicted"/>
<dbReference type="OrthoDB" id="2142040at2759"/>
<dbReference type="Proteomes" id="UP001154078">
    <property type="component" value="Chromosome 1"/>
</dbReference>
<dbReference type="PANTHER" id="PTHR31649:SF1">
    <property type="entry name" value="FARNESOIC ACID O-METHYL TRANSFERASE DOMAIN-CONTAINING PROTEIN"/>
    <property type="match status" value="1"/>
</dbReference>
<organism evidence="1 2">
    <name type="scientific">Brassicogethes aeneus</name>
    <name type="common">Rape pollen beetle</name>
    <name type="synonym">Meligethes aeneus</name>
    <dbReference type="NCBI Taxonomy" id="1431903"/>
    <lineage>
        <taxon>Eukaryota</taxon>
        <taxon>Metazoa</taxon>
        <taxon>Ecdysozoa</taxon>
        <taxon>Arthropoda</taxon>
        <taxon>Hexapoda</taxon>
        <taxon>Insecta</taxon>
        <taxon>Pterygota</taxon>
        <taxon>Neoptera</taxon>
        <taxon>Endopterygota</taxon>
        <taxon>Coleoptera</taxon>
        <taxon>Polyphaga</taxon>
        <taxon>Cucujiformia</taxon>
        <taxon>Nitidulidae</taxon>
        <taxon>Meligethinae</taxon>
        <taxon>Brassicogethes</taxon>
    </lineage>
</organism>